<name>A0A427B834_ENSVE</name>
<dbReference type="EMBL" id="AMZH03000262">
    <property type="protein sequence ID" value="RRT84628.1"/>
    <property type="molecule type" value="Genomic_DNA"/>
</dbReference>
<sequence>MVGYKESSKFKLGLQRLGQVSYEYKYQVTLAKFRAKYPNLEVEENLFTSLPEDDDVPIEEVPFDDSPAPSEA</sequence>
<reference evidence="2 3" key="1">
    <citation type="journal article" date="2014" name="Agronomy (Basel)">
        <title>A Draft Genome Sequence for Ensete ventricosum, the Drought-Tolerant Tree Against Hunger.</title>
        <authorList>
            <person name="Harrison J."/>
            <person name="Moore K.A."/>
            <person name="Paszkiewicz K."/>
            <person name="Jones T."/>
            <person name="Grant M."/>
            <person name="Ambacheew D."/>
            <person name="Muzemil S."/>
            <person name="Studholme D.J."/>
        </authorList>
    </citation>
    <scope>NUCLEOTIDE SEQUENCE [LARGE SCALE GENOMIC DNA]</scope>
</reference>
<accession>A0A427B834</accession>
<evidence type="ECO:0000313" key="2">
    <source>
        <dbReference type="EMBL" id="RRT84628.1"/>
    </source>
</evidence>
<evidence type="ECO:0000313" key="3">
    <source>
        <dbReference type="Proteomes" id="UP000287651"/>
    </source>
</evidence>
<proteinExistence type="predicted"/>
<protein>
    <submittedName>
        <fullName evidence="2">Uncharacterized protein</fullName>
    </submittedName>
</protein>
<gene>
    <name evidence="2" type="ORF">B296_00004699</name>
</gene>
<comment type="caution">
    <text evidence="2">The sequence shown here is derived from an EMBL/GenBank/DDBJ whole genome shotgun (WGS) entry which is preliminary data.</text>
</comment>
<dbReference type="Proteomes" id="UP000287651">
    <property type="component" value="Unassembled WGS sequence"/>
</dbReference>
<dbReference type="AlphaFoldDB" id="A0A427B834"/>
<feature type="region of interest" description="Disordered" evidence="1">
    <location>
        <begin position="48"/>
        <end position="72"/>
    </location>
</feature>
<organism evidence="2 3">
    <name type="scientific">Ensete ventricosum</name>
    <name type="common">Abyssinian banana</name>
    <name type="synonym">Musa ensete</name>
    <dbReference type="NCBI Taxonomy" id="4639"/>
    <lineage>
        <taxon>Eukaryota</taxon>
        <taxon>Viridiplantae</taxon>
        <taxon>Streptophyta</taxon>
        <taxon>Embryophyta</taxon>
        <taxon>Tracheophyta</taxon>
        <taxon>Spermatophyta</taxon>
        <taxon>Magnoliopsida</taxon>
        <taxon>Liliopsida</taxon>
        <taxon>Zingiberales</taxon>
        <taxon>Musaceae</taxon>
        <taxon>Ensete</taxon>
    </lineage>
</organism>
<feature type="compositionally biased region" description="Acidic residues" evidence="1">
    <location>
        <begin position="51"/>
        <end position="63"/>
    </location>
</feature>
<evidence type="ECO:0000256" key="1">
    <source>
        <dbReference type="SAM" id="MobiDB-lite"/>
    </source>
</evidence>